<dbReference type="RefSeq" id="WP_138487779.1">
    <property type="nucleotide sequence ID" value="NZ_JAFBWU010000005.1"/>
</dbReference>
<evidence type="ECO:0000313" key="1">
    <source>
        <dbReference type="EMBL" id="MBM2412722.1"/>
    </source>
</evidence>
<comment type="caution">
    <text evidence="1">The sequence shown here is derived from an EMBL/GenBank/DDBJ whole genome shotgun (WGS) entry which is preliminary data.</text>
</comment>
<protein>
    <submittedName>
        <fullName evidence="1">Uncharacterized protein</fullName>
    </submittedName>
</protein>
<gene>
    <name evidence="1" type="ORF">JQX41_10440</name>
    <name evidence="2" type="ORF">JQX48_08695</name>
</gene>
<organism evidence="1 3">
    <name type="scientific">Marivita cryptomonadis</name>
    <dbReference type="NCBI Taxonomy" id="505252"/>
    <lineage>
        <taxon>Bacteria</taxon>
        <taxon>Pseudomonadati</taxon>
        <taxon>Pseudomonadota</taxon>
        <taxon>Alphaproteobacteria</taxon>
        <taxon>Rhodobacterales</taxon>
        <taxon>Roseobacteraceae</taxon>
        <taxon>Marivita</taxon>
    </lineage>
</organism>
<dbReference type="AlphaFoldDB" id="A0A9Q2S526"/>
<dbReference type="EMBL" id="JAFBXE010000005">
    <property type="protein sequence ID" value="MBM2412722.1"/>
    <property type="molecule type" value="Genomic_DNA"/>
</dbReference>
<keyword evidence="4" id="KW-1185">Reference proteome</keyword>
<evidence type="ECO:0000313" key="4">
    <source>
        <dbReference type="Proteomes" id="UP000809440"/>
    </source>
</evidence>
<dbReference type="Proteomes" id="UP000755667">
    <property type="component" value="Unassembled WGS sequence"/>
</dbReference>
<reference evidence="1 4" key="1">
    <citation type="submission" date="2021-01" db="EMBL/GenBank/DDBJ databases">
        <title>Diatom-associated Roseobacters Show Island Model of Population Structure.</title>
        <authorList>
            <person name="Qu L."/>
            <person name="Feng X."/>
            <person name="Chen Y."/>
            <person name="Li L."/>
            <person name="Wang X."/>
            <person name="Hu Z."/>
            <person name="Wang H."/>
            <person name="Luo H."/>
        </authorList>
    </citation>
    <scope>NUCLEOTIDE SEQUENCE</scope>
    <source>
        <strain evidence="2 4">CC28-63</strain>
        <strain evidence="1">CC28-69</strain>
    </source>
</reference>
<dbReference type="EMBL" id="JAFBXF010000005">
    <property type="protein sequence ID" value="MBM2417041.1"/>
    <property type="molecule type" value="Genomic_DNA"/>
</dbReference>
<proteinExistence type="predicted"/>
<dbReference type="Proteomes" id="UP000809440">
    <property type="component" value="Unassembled WGS sequence"/>
</dbReference>
<dbReference type="GeneID" id="62643555"/>
<name>A0A9Q2S526_9RHOB</name>
<evidence type="ECO:0000313" key="2">
    <source>
        <dbReference type="EMBL" id="MBM2417041.1"/>
    </source>
</evidence>
<accession>A0A9Q2S526</accession>
<sequence>MPKGFVAIQTAMLKAIRPVSPNATSSQYSCNHTVPVQPPLAITTARSRPVQAETQEQGGMMMKGADMANTSFLWQTRWLSRQTNNIRGHVT</sequence>
<evidence type="ECO:0000313" key="3">
    <source>
        <dbReference type="Proteomes" id="UP000755667"/>
    </source>
</evidence>